<dbReference type="GO" id="GO:0008483">
    <property type="term" value="F:transaminase activity"/>
    <property type="evidence" value="ECO:0007669"/>
    <property type="project" value="UniProtKB-KW"/>
</dbReference>
<feature type="domain" description="Aminomethyltransferase C-terminal" evidence="8">
    <location>
        <begin position="282"/>
        <end position="359"/>
    </location>
</feature>
<dbReference type="NCBIfam" id="TIGR00528">
    <property type="entry name" value="gcvT"/>
    <property type="match status" value="1"/>
</dbReference>
<dbReference type="EC" id="2.1.2.10" evidence="2"/>
<keyword evidence="9" id="KW-0489">Methyltransferase</keyword>
<evidence type="ECO:0000256" key="6">
    <source>
        <dbReference type="ARBA" id="ARBA00047665"/>
    </source>
</evidence>
<dbReference type="InterPro" id="IPR013977">
    <property type="entry name" value="GcvT_C"/>
</dbReference>
<comment type="catalytic activity">
    <reaction evidence="6">
        <text>N(6)-[(R)-S(8)-aminomethyldihydrolipoyl]-L-lysyl-[protein] + (6S)-5,6,7,8-tetrahydrofolate = N(6)-[(R)-dihydrolipoyl]-L-lysyl-[protein] + (6R)-5,10-methylene-5,6,7,8-tetrahydrofolate + NH4(+)</text>
        <dbReference type="Rhea" id="RHEA:16945"/>
        <dbReference type="Rhea" id="RHEA-COMP:10475"/>
        <dbReference type="Rhea" id="RHEA-COMP:10492"/>
        <dbReference type="ChEBI" id="CHEBI:15636"/>
        <dbReference type="ChEBI" id="CHEBI:28938"/>
        <dbReference type="ChEBI" id="CHEBI:57453"/>
        <dbReference type="ChEBI" id="CHEBI:83100"/>
        <dbReference type="ChEBI" id="CHEBI:83143"/>
        <dbReference type="EC" id="2.1.2.10"/>
    </reaction>
</comment>
<dbReference type="InterPro" id="IPR029043">
    <property type="entry name" value="GcvT/YgfZ_C"/>
</dbReference>
<evidence type="ECO:0000259" key="7">
    <source>
        <dbReference type="Pfam" id="PF01571"/>
    </source>
</evidence>
<dbReference type="GO" id="GO:0032259">
    <property type="term" value="P:methylation"/>
    <property type="evidence" value="ECO:0007669"/>
    <property type="project" value="UniProtKB-KW"/>
</dbReference>
<comment type="similarity">
    <text evidence="1">Belongs to the GcvT family.</text>
</comment>
<keyword evidence="3" id="KW-0032">Aminotransferase</keyword>
<dbReference type="GO" id="GO:0006546">
    <property type="term" value="P:glycine catabolic process"/>
    <property type="evidence" value="ECO:0007669"/>
    <property type="project" value="InterPro"/>
</dbReference>
<dbReference type="InterPro" id="IPR006222">
    <property type="entry name" value="GCVT_N"/>
</dbReference>
<dbReference type="Pfam" id="PF01571">
    <property type="entry name" value="GCV_T"/>
    <property type="match status" value="1"/>
</dbReference>
<evidence type="ECO:0000256" key="3">
    <source>
        <dbReference type="ARBA" id="ARBA00022576"/>
    </source>
</evidence>
<dbReference type="Gene3D" id="2.40.30.110">
    <property type="entry name" value="Aminomethyltransferase beta-barrel domains"/>
    <property type="match status" value="1"/>
</dbReference>
<dbReference type="PIRSF" id="PIRSF006487">
    <property type="entry name" value="GcvT"/>
    <property type="match status" value="1"/>
</dbReference>
<reference evidence="9" key="1">
    <citation type="journal article" date="2015" name="Proc. Natl. Acad. Sci. U.S.A.">
        <title>Networks of energetic and metabolic interactions define dynamics in microbial communities.</title>
        <authorList>
            <person name="Embree M."/>
            <person name="Liu J.K."/>
            <person name="Al-Bassam M.M."/>
            <person name="Zengler K."/>
        </authorList>
    </citation>
    <scope>NUCLEOTIDE SEQUENCE</scope>
</reference>
<evidence type="ECO:0000256" key="1">
    <source>
        <dbReference type="ARBA" id="ARBA00008609"/>
    </source>
</evidence>
<dbReference type="InterPro" id="IPR027266">
    <property type="entry name" value="TrmE/GcvT-like"/>
</dbReference>
<evidence type="ECO:0000256" key="5">
    <source>
        <dbReference type="ARBA" id="ARBA00031395"/>
    </source>
</evidence>
<protein>
    <recommendedName>
        <fullName evidence="2">aminomethyltransferase</fullName>
        <ecNumber evidence="2">2.1.2.10</ecNumber>
    </recommendedName>
    <alternativeName>
        <fullName evidence="5">Glycine cleavage system T protein</fullName>
    </alternativeName>
</protein>
<gene>
    <name evidence="9" type="ORF">ASZ90_005122</name>
</gene>
<dbReference type="Pfam" id="PF08669">
    <property type="entry name" value="GCV_T_C"/>
    <property type="match status" value="1"/>
</dbReference>
<feature type="domain" description="GCVT N-terminal" evidence="7">
    <location>
        <begin position="6"/>
        <end position="263"/>
    </location>
</feature>
<dbReference type="HAMAP" id="MF_00259">
    <property type="entry name" value="GcvT"/>
    <property type="match status" value="1"/>
</dbReference>
<dbReference type="FunFam" id="2.40.30.110:FF:000003">
    <property type="entry name" value="Aminomethyltransferase"/>
    <property type="match status" value="1"/>
</dbReference>
<dbReference type="GO" id="GO:0008168">
    <property type="term" value="F:methyltransferase activity"/>
    <property type="evidence" value="ECO:0007669"/>
    <property type="project" value="UniProtKB-KW"/>
</dbReference>
<keyword evidence="4 9" id="KW-0808">Transferase</keyword>
<dbReference type="PANTHER" id="PTHR43757:SF2">
    <property type="entry name" value="AMINOMETHYLTRANSFERASE, MITOCHONDRIAL"/>
    <property type="match status" value="1"/>
</dbReference>
<dbReference type="NCBIfam" id="NF001567">
    <property type="entry name" value="PRK00389.1"/>
    <property type="match status" value="1"/>
</dbReference>
<dbReference type="AlphaFoldDB" id="A0A0W8FW45"/>
<accession>A0A0W8FW45</accession>
<dbReference type="FunFam" id="4.10.1250.10:FF:000001">
    <property type="entry name" value="Aminomethyltransferase"/>
    <property type="match status" value="1"/>
</dbReference>
<dbReference type="SUPFAM" id="SSF101790">
    <property type="entry name" value="Aminomethyltransferase beta-barrel domain"/>
    <property type="match status" value="1"/>
</dbReference>
<dbReference type="GO" id="GO:0005829">
    <property type="term" value="C:cytosol"/>
    <property type="evidence" value="ECO:0007669"/>
    <property type="project" value="TreeGrafter"/>
</dbReference>
<dbReference type="Gene3D" id="3.30.1360.120">
    <property type="entry name" value="Probable tRNA modification gtpase trme, domain 1"/>
    <property type="match status" value="1"/>
</dbReference>
<comment type="caution">
    <text evidence="9">The sequence shown here is derived from an EMBL/GenBank/DDBJ whole genome shotgun (WGS) entry which is preliminary data.</text>
</comment>
<dbReference type="GO" id="GO:0004047">
    <property type="term" value="F:aminomethyltransferase activity"/>
    <property type="evidence" value="ECO:0007669"/>
    <property type="project" value="UniProtKB-EC"/>
</dbReference>
<dbReference type="SUPFAM" id="SSF103025">
    <property type="entry name" value="Folate-binding domain"/>
    <property type="match status" value="1"/>
</dbReference>
<dbReference type="PANTHER" id="PTHR43757">
    <property type="entry name" value="AMINOMETHYLTRANSFERASE"/>
    <property type="match status" value="1"/>
</dbReference>
<organism evidence="9">
    <name type="scientific">hydrocarbon metagenome</name>
    <dbReference type="NCBI Taxonomy" id="938273"/>
    <lineage>
        <taxon>unclassified sequences</taxon>
        <taxon>metagenomes</taxon>
        <taxon>ecological metagenomes</taxon>
    </lineage>
</organism>
<evidence type="ECO:0000313" key="9">
    <source>
        <dbReference type="EMBL" id="KUG25052.1"/>
    </source>
</evidence>
<dbReference type="Gene3D" id="4.10.1250.10">
    <property type="entry name" value="Aminomethyltransferase fragment"/>
    <property type="match status" value="1"/>
</dbReference>
<dbReference type="FunFam" id="3.30.70.1400:FF:000001">
    <property type="entry name" value="Aminomethyltransferase"/>
    <property type="match status" value="1"/>
</dbReference>
<evidence type="ECO:0000256" key="2">
    <source>
        <dbReference type="ARBA" id="ARBA00012616"/>
    </source>
</evidence>
<dbReference type="Gene3D" id="3.30.70.1400">
    <property type="entry name" value="Aminomethyltransferase beta-barrel domains"/>
    <property type="match status" value="1"/>
</dbReference>
<evidence type="ECO:0000256" key="4">
    <source>
        <dbReference type="ARBA" id="ARBA00022679"/>
    </source>
</evidence>
<sequence>MKKTKFYEIHKKLGAKIVDFAGYQMPVQYSSIIDEHKTVRSTVGVFDVSHMGEIFVKGKEALQFVQHITTNDASKLVDGKVQYSAMCYEDGGIVDDLLVYKISDEEYLLVVNASNKDKDYEWMKKNNKFDAKLFDESDDYSLLAVQGPEAMKVIQKITHESIENLEYYHFLKTKVADVEMIFSRTGYTGELGYELYFKGDESVAEKVWNAVFDAGEEFGIKPTGLGARDSLRLEMGYCLYGNDIDQTTNPLEAGLGWITKLKKGEFIGRDALLKVKEEGIKRKLVPITTDEKAFPRHGYEITFNGNKIGNVTSGTVSPILSKPIALGYVEKEYAEEGNTVNFLIRDKEIPAVIVNLPFVVK</sequence>
<dbReference type="InterPro" id="IPR006223">
    <property type="entry name" value="GcvT"/>
</dbReference>
<evidence type="ECO:0000259" key="8">
    <source>
        <dbReference type="Pfam" id="PF08669"/>
    </source>
</evidence>
<dbReference type="EMBL" id="LNQE01000776">
    <property type="protein sequence ID" value="KUG25052.1"/>
    <property type="molecule type" value="Genomic_DNA"/>
</dbReference>
<name>A0A0W8FW45_9ZZZZ</name>
<dbReference type="InterPro" id="IPR022903">
    <property type="entry name" value="GcvT_bac"/>
</dbReference>
<dbReference type="GO" id="GO:0005960">
    <property type="term" value="C:glycine cleavage complex"/>
    <property type="evidence" value="ECO:0007669"/>
    <property type="project" value="InterPro"/>
</dbReference>
<dbReference type="InterPro" id="IPR028896">
    <property type="entry name" value="GcvT/YgfZ/DmdA"/>
</dbReference>
<proteinExistence type="inferred from homology"/>